<evidence type="ECO:0000256" key="1">
    <source>
        <dbReference type="ARBA" id="ARBA00022617"/>
    </source>
</evidence>
<name>A0A366HH90_9BACT</name>
<gene>
    <name evidence="7" type="ORF">DES53_107127</name>
</gene>
<dbReference type="PROSITE" id="PS51007">
    <property type="entry name" value="CYTC"/>
    <property type="match status" value="1"/>
</dbReference>
<dbReference type="InterPro" id="IPR036909">
    <property type="entry name" value="Cyt_c-like_dom_sf"/>
</dbReference>
<dbReference type="GO" id="GO:0020037">
    <property type="term" value="F:heme binding"/>
    <property type="evidence" value="ECO:0007669"/>
    <property type="project" value="InterPro"/>
</dbReference>
<dbReference type="OrthoDB" id="175422at2"/>
<protein>
    <submittedName>
        <fullName evidence="7">Cytochrome c</fullName>
    </submittedName>
</protein>
<dbReference type="PANTHER" id="PTHR35889:SF3">
    <property type="entry name" value="F-BOX DOMAIN-CONTAINING PROTEIN"/>
    <property type="match status" value="1"/>
</dbReference>
<keyword evidence="2 4" id="KW-0479">Metal-binding</keyword>
<dbReference type="InterPro" id="IPR009056">
    <property type="entry name" value="Cyt_c-like_dom"/>
</dbReference>
<dbReference type="Pfam" id="PF07587">
    <property type="entry name" value="PSD1"/>
    <property type="match status" value="1"/>
</dbReference>
<dbReference type="GO" id="GO:0046872">
    <property type="term" value="F:metal ion binding"/>
    <property type="evidence" value="ECO:0007669"/>
    <property type="project" value="UniProtKB-KW"/>
</dbReference>
<comment type="caution">
    <text evidence="7">The sequence shown here is derived from an EMBL/GenBank/DDBJ whole genome shotgun (WGS) entry which is preliminary data.</text>
</comment>
<feature type="signal peptide" evidence="5">
    <location>
        <begin position="1"/>
        <end position="33"/>
    </location>
</feature>
<sequence length="1101" mass="123949">MDFRHRSSRFQTASVRIGAVASCLLATVLAAHGATSEKPDPAALKFFETKIRPLLVNHCTECHGEKKQKHNLRLDNLAYMLQGGDSGPALVPHDADASLILKAVSYEDQDMQMPPDGKLEDEQIADLKKWVEMGAPWPEHEVKSAKVEKSGEFSNEDRSWWAFQPLKPVAPPTLSNQKSGSLRPIDLFVRARLKNEGLSASAPADRYELVRRVYFDLHGLPPTPEQVKAFVEDKRPDAYEKLIESLLNHPRYGERWAQHWLDLTRYAESDGYRQDAYRPDAWPYRDYVIRSFNNDKPYDQFVREQLAGDEIDPTNPDVLIATAYLRNGIYEYNQRDAEGQRTVILNEVTDVSGELFLGLSFGCARCHDHKFDPILQKDYYRLQAFFAPVVWRDDLTLANKEELASHAARQKAWEDMTAEARKPYDELIAAKKAGMHRSAVEKFPDEVQVMMNRPAAEKKPYDKIISYLVERQIIEEYNKLTPSKQKGEFKAKLEATLEPLKPFEEFKPKPLQVAFSASDVGTEAPPTIMKTRRGSEEVQPGFLTILDPSEPKIAPLKDKNSTGRRTALADWITRPDNPLSTRVIANRVWQYHFGRGLAGSASDFGRLGEKPTHPELLDYLAQEFVKHGWSLKWLHKEILMSATYQQTARLNPTAKDSKGRSLMNVDPENRLLWRMNPIRLDAEQARDAVLAISGELKPDMGGKSEESAQPRRTIYTRKVRNSQDDFLRSFDAPPGFASVARRDSTTTALQSLLLINGDWPLNRARAMAAKLLKMPDATTEQHVQRAYELAFSRPPTKAEMKAATTFINHQKKLLDKELPPEPILAGPLVDAKSLFGTHPLAGTKTVAFKPGTAFEKMRVQTLDNESDEFTVEAVVYLDSLYPDASVRTIAARWNNDKASKGWAFGVTSEKSKHQPNNLILQLCGDDFQGSVIYEVVASGLRIPVKTPYYVAAVLSHKLAPDQKFGGTVTFYTRNLADPNAPLEKVTVQHPVVGGYANPERQLTIGGRERDSRSLWDGAISRVMMTNQLLEGKQLLIGGVQSAPRCLFDAQAETLTNTSEPKFVWEKQPVKSPTGATISPRLEALADFCHALINSNEFLYLQ</sequence>
<evidence type="ECO:0000259" key="6">
    <source>
        <dbReference type="PROSITE" id="PS51007"/>
    </source>
</evidence>
<evidence type="ECO:0000256" key="5">
    <source>
        <dbReference type="SAM" id="SignalP"/>
    </source>
</evidence>
<evidence type="ECO:0000313" key="7">
    <source>
        <dbReference type="EMBL" id="RBP41296.1"/>
    </source>
</evidence>
<dbReference type="EMBL" id="QNRR01000007">
    <property type="protein sequence ID" value="RBP41296.1"/>
    <property type="molecule type" value="Genomic_DNA"/>
</dbReference>
<evidence type="ECO:0000256" key="4">
    <source>
        <dbReference type="PROSITE-ProRule" id="PRU00433"/>
    </source>
</evidence>
<dbReference type="InterPro" id="IPR022655">
    <property type="entry name" value="DUF1553"/>
</dbReference>
<evidence type="ECO:0000256" key="3">
    <source>
        <dbReference type="ARBA" id="ARBA00023004"/>
    </source>
</evidence>
<evidence type="ECO:0000256" key="2">
    <source>
        <dbReference type="ARBA" id="ARBA00022723"/>
    </source>
</evidence>
<dbReference type="Pfam" id="PF07635">
    <property type="entry name" value="PSCyt1"/>
    <property type="match status" value="1"/>
</dbReference>
<dbReference type="Proteomes" id="UP000253426">
    <property type="component" value="Unassembled WGS sequence"/>
</dbReference>
<keyword evidence="5" id="KW-0732">Signal</keyword>
<dbReference type="GO" id="GO:0009055">
    <property type="term" value="F:electron transfer activity"/>
    <property type="evidence" value="ECO:0007669"/>
    <property type="project" value="InterPro"/>
</dbReference>
<keyword evidence="1 4" id="KW-0349">Heme</keyword>
<dbReference type="SUPFAM" id="SSF46626">
    <property type="entry name" value="Cytochrome c"/>
    <property type="match status" value="1"/>
</dbReference>
<evidence type="ECO:0000313" key="8">
    <source>
        <dbReference type="Proteomes" id="UP000253426"/>
    </source>
</evidence>
<dbReference type="Pfam" id="PF07583">
    <property type="entry name" value="PSCyt2"/>
    <property type="match status" value="1"/>
</dbReference>
<keyword evidence="8" id="KW-1185">Reference proteome</keyword>
<dbReference type="InterPro" id="IPR011444">
    <property type="entry name" value="DUF1549"/>
</dbReference>
<accession>A0A366HH90</accession>
<keyword evidence="3 4" id="KW-0408">Iron</keyword>
<proteinExistence type="predicted"/>
<dbReference type="InterPro" id="IPR011429">
    <property type="entry name" value="Cyt_c_Planctomycete-type"/>
</dbReference>
<dbReference type="RefSeq" id="WP_113959937.1">
    <property type="nucleotide sequence ID" value="NZ_QNRR01000007.1"/>
</dbReference>
<dbReference type="AlphaFoldDB" id="A0A366HH90"/>
<feature type="chain" id="PRO_5016918786" evidence="5">
    <location>
        <begin position="34"/>
        <end position="1101"/>
    </location>
</feature>
<feature type="domain" description="Cytochrome c" evidence="6">
    <location>
        <begin position="38"/>
        <end position="135"/>
    </location>
</feature>
<organism evidence="7 8">
    <name type="scientific">Roseimicrobium gellanilyticum</name>
    <dbReference type="NCBI Taxonomy" id="748857"/>
    <lineage>
        <taxon>Bacteria</taxon>
        <taxon>Pseudomonadati</taxon>
        <taxon>Verrucomicrobiota</taxon>
        <taxon>Verrucomicrobiia</taxon>
        <taxon>Verrucomicrobiales</taxon>
        <taxon>Verrucomicrobiaceae</taxon>
        <taxon>Roseimicrobium</taxon>
    </lineage>
</organism>
<dbReference type="PANTHER" id="PTHR35889">
    <property type="entry name" value="CYCLOINULO-OLIGOSACCHARIDE FRUCTANOTRANSFERASE-RELATED"/>
    <property type="match status" value="1"/>
</dbReference>
<reference evidence="7 8" key="1">
    <citation type="submission" date="2018-06" db="EMBL/GenBank/DDBJ databases">
        <title>Genomic Encyclopedia of Type Strains, Phase IV (KMG-IV): sequencing the most valuable type-strain genomes for metagenomic binning, comparative biology and taxonomic classification.</title>
        <authorList>
            <person name="Goeker M."/>
        </authorList>
    </citation>
    <scope>NUCLEOTIDE SEQUENCE [LARGE SCALE GENOMIC DNA]</scope>
    <source>
        <strain evidence="7 8">DSM 25532</strain>
    </source>
</reference>